<evidence type="ECO:0000313" key="2">
    <source>
        <dbReference type="Proteomes" id="UP000199068"/>
    </source>
</evidence>
<dbReference type="STRING" id="1121325.SAMN04515677_10322"/>
<dbReference type="SUPFAM" id="SSF51219">
    <property type="entry name" value="TRAP-like"/>
    <property type="match status" value="1"/>
</dbReference>
<dbReference type="InterPro" id="IPR036983">
    <property type="entry name" value="AIM24_sf"/>
</dbReference>
<dbReference type="Gene3D" id="3.60.160.10">
    <property type="entry name" value="Mitochondrial biogenesis AIM24"/>
    <property type="match status" value="1"/>
</dbReference>
<proteinExistence type="predicted"/>
<protein>
    <submittedName>
        <fullName evidence="1">Uncharacterized conserved protein, AIM24 family</fullName>
    </submittedName>
</protein>
<name>A0A1G9M100_9FIRM</name>
<sequence>MNKLENNITVIDKASYDGVEFEVVAYNDLQGAQSIDTAMGLFFANQAGLKMKQVRIKLNNATVKTEAGALYYYKGSIKSKANVGGVGGLFKKAVSGTITNESTIKPSYSGSGEILLEPSYKHYIMMELDNDSIIVDKGMFYCCSDDINIKGSMQKNISATLLGGEGIFQIELYGSGIVVLECNVPKDELVEIDIKQGEELKVDGNFAIARTKGVEFSVTKSDKSLFGSAINGEGLLNTFSGQGKVWIAPTQPMYERMNYGLPTHNNSMNNHSSRQKG</sequence>
<dbReference type="EMBL" id="FNGW01000003">
    <property type="protein sequence ID" value="SDL67886.1"/>
    <property type="molecule type" value="Genomic_DNA"/>
</dbReference>
<reference evidence="1 2" key="1">
    <citation type="submission" date="2016-10" db="EMBL/GenBank/DDBJ databases">
        <authorList>
            <person name="de Groot N.N."/>
        </authorList>
    </citation>
    <scope>NUCLEOTIDE SEQUENCE [LARGE SCALE GENOMIC DNA]</scope>
    <source>
        <strain evidence="1 2">DSM 797</strain>
    </source>
</reference>
<evidence type="ECO:0000313" key="1">
    <source>
        <dbReference type="EMBL" id="SDL67886.1"/>
    </source>
</evidence>
<organism evidence="1 2">
    <name type="scientific">Romboutsia lituseburensis DSM 797</name>
    <dbReference type="NCBI Taxonomy" id="1121325"/>
    <lineage>
        <taxon>Bacteria</taxon>
        <taxon>Bacillati</taxon>
        <taxon>Bacillota</taxon>
        <taxon>Clostridia</taxon>
        <taxon>Peptostreptococcales</taxon>
        <taxon>Peptostreptococcaceae</taxon>
        <taxon>Romboutsia</taxon>
    </lineage>
</organism>
<accession>A0A1G9M100</accession>
<dbReference type="AlphaFoldDB" id="A0A1G9M100"/>
<dbReference type="RefSeq" id="WP_092724739.1">
    <property type="nucleotide sequence ID" value="NZ_FNGW01000003.1"/>
</dbReference>
<dbReference type="InterPro" id="IPR016031">
    <property type="entry name" value="Trp_RNA-bd_attenuator-like_dom"/>
</dbReference>
<dbReference type="Proteomes" id="UP000199068">
    <property type="component" value="Unassembled WGS sequence"/>
</dbReference>
<dbReference type="PANTHER" id="PTHR38074">
    <property type="entry name" value="ALTERED INHERITANCE OF MITOCHONDRIA PROTEIN 24, MITOCHONDRIAL"/>
    <property type="match status" value="1"/>
</dbReference>
<dbReference type="PANTHER" id="PTHR38074:SF1">
    <property type="entry name" value="ALTERED INHERITANCE OF MITOCHONDRIA PROTEIN 24, MITOCHONDRIAL"/>
    <property type="match status" value="1"/>
</dbReference>
<dbReference type="InterPro" id="IPR002838">
    <property type="entry name" value="AIM24"/>
</dbReference>
<keyword evidence="2" id="KW-1185">Reference proteome</keyword>
<gene>
    <name evidence="1" type="ORF">SAMN04515677_10322</name>
</gene>
<dbReference type="Pfam" id="PF01987">
    <property type="entry name" value="AIM24"/>
    <property type="match status" value="1"/>
</dbReference>